<evidence type="ECO:0000313" key="1">
    <source>
        <dbReference type="EMBL" id="GFN76551.1"/>
    </source>
</evidence>
<sequence length="129" mass="14462">METTKEVLEVSDVSTSVHVIAVTVEARDFIAKSTREREQRVRLWEVEEKARLMEGAGCDSKLDKDLLDDECADLLISSISLPTHVLIRFHCAAKVMSVWLKIHDSLAALRADVNAGMQPTFKKVEGHDE</sequence>
<gene>
    <name evidence="1" type="ORF">PoB_000305700</name>
</gene>
<reference evidence="1 2" key="1">
    <citation type="journal article" date="2021" name="Elife">
        <title>Chloroplast acquisition without the gene transfer in kleptoplastic sea slugs, Plakobranchus ocellatus.</title>
        <authorList>
            <person name="Maeda T."/>
            <person name="Takahashi S."/>
            <person name="Yoshida T."/>
            <person name="Shimamura S."/>
            <person name="Takaki Y."/>
            <person name="Nagai Y."/>
            <person name="Toyoda A."/>
            <person name="Suzuki Y."/>
            <person name="Arimoto A."/>
            <person name="Ishii H."/>
            <person name="Satoh N."/>
            <person name="Nishiyama T."/>
            <person name="Hasebe M."/>
            <person name="Maruyama T."/>
            <person name="Minagawa J."/>
            <person name="Obokata J."/>
            <person name="Shigenobu S."/>
        </authorList>
    </citation>
    <scope>NUCLEOTIDE SEQUENCE [LARGE SCALE GENOMIC DNA]</scope>
</reference>
<keyword evidence="2" id="KW-1185">Reference proteome</keyword>
<feature type="non-terminal residue" evidence="1">
    <location>
        <position position="129"/>
    </location>
</feature>
<accession>A0AAV3Y397</accession>
<comment type="caution">
    <text evidence="1">The sequence shown here is derived from an EMBL/GenBank/DDBJ whole genome shotgun (WGS) entry which is preliminary data.</text>
</comment>
<dbReference type="EMBL" id="BLXT01000403">
    <property type="protein sequence ID" value="GFN76551.1"/>
    <property type="molecule type" value="Genomic_DNA"/>
</dbReference>
<dbReference type="AlphaFoldDB" id="A0AAV3Y397"/>
<protein>
    <submittedName>
        <fullName evidence="1">Uncharacterized protein</fullName>
    </submittedName>
</protein>
<proteinExistence type="predicted"/>
<evidence type="ECO:0000313" key="2">
    <source>
        <dbReference type="Proteomes" id="UP000735302"/>
    </source>
</evidence>
<dbReference type="Proteomes" id="UP000735302">
    <property type="component" value="Unassembled WGS sequence"/>
</dbReference>
<organism evidence="1 2">
    <name type="scientific">Plakobranchus ocellatus</name>
    <dbReference type="NCBI Taxonomy" id="259542"/>
    <lineage>
        <taxon>Eukaryota</taxon>
        <taxon>Metazoa</taxon>
        <taxon>Spiralia</taxon>
        <taxon>Lophotrochozoa</taxon>
        <taxon>Mollusca</taxon>
        <taxon>Gastropoda</taxon>
        <taxon>Heterobranchia</taxon>
        <taxon>Euthyneura</taxon>
        <taxon>Panpulmonata</taxon>
        <taxon>Sacoglossa</taxon>
        <taxon>Placobranchoidea</taxon>
        <taxon>Plakobranchidae</taxon>
        <taxon>Plakobranchus</taxon>
    </lineage>
</organism>
<name>A0AAV3Y397_9GAST</name>